<evidence type="ECO:0000256" key="5">
    <source>
        <dbReference type="ARBA" id="ARBA00022842"/>
    </source>
</evidence>
<dbReference type="Proteomes" id="UP000252182">
    <property type="component" value="Chromosome"/>
</dbReference>
<dbReference type="GO" id="GO:0015095">
    <property type="term" value="F:magnesium ion transmembrane transporter activity"/>
    <property type="evidence" value="ECO:0007669"/>
    <property type="project" value="UniProtKB-UniRule"/>
</dbReference>
<feature type="region of interest" description="Disordered" evidence="10">
    <location>
        <begin position="1"/>
        <end position="22"/>
    </location>
</feature>
<comment type="caution">
    <text evidence="9">Lacks conserved residue(s) required for the propagation of feature annotation.</text>
</comment>
<dbReference type="PROSITE" id="PS51371">
    <property type="entry name" value="CBS"/>
    <property type="match status" value="2"/>
</dbReference>
<reference evidence="13" key="1">
    <citation type="submission" date="2018-07" db="EMBL/GenBank/DDBJ databases">
        <authorList>
            <person name="Kim H."/>
        </authorList>
    </citation>
    <scope>NUCLEOTIDE SEQUENCE [LARGE SCALE GENOMIC DNA]</scope>
    <source>
        <strain evidence="13">F02</strain>
    </source>
</reference>
<dbReference type="InterPro" id="IPR000644">
    <property type="entry name" value="CBS_dom"/>
</dbReference>
<dbReference type="PANTHER" id="PTHR43773">
    <property type="entry name" value="MAGNESIUM TRANSPORTER MGTE"/>
    <property type="match status" value="1"/>
</dbReference>
<dbReference type="Gene3D" id="3.10.580.10">
    <property type="entry name" value="CBS-domain"/>
    <property type="match status" value="1"/>
</dbReference>
<keyword evidence="7 9" id="KW-0472">Membrane</keyword>
<dbReference type="InterPro" id="IPR006668">
    <property type="entry name" value="Mg_transptr_MgtE_intracell_dom"/>
</dbReference>
<dbReference type="SUPFAM" id="SSF54631">
    <property type="entry name" value="CBS-domain pair"/>
    <property type="match status" value="1"/>
</dbReference>
<comment type="subunit">
    <text evidence="9">Homodimer.</text>
</comment>
<evidence type="ECO:0000313" key="13">
    <source>
        <dbReference type="Proteomes" id="UP000252182"/>
    </source>
</evidence>
<comment type="subcellular location">
    <subcellularLocation>
        <location evidence="9">Cell membrane</location>
        <topology evidence="9">Multi-pass membrane protein</topology>
    </subcellularLocation>
    <subcellularLocation>
        <location evidence="1">Membrane</location>
        <topology evidence="1">Multi-pass membrane protein</topology>
    </subcellularLocation>
</comment>
<feature type="transmembrane region" description="Helical" evidence="9">
    <location>
        <begin position="402"/>
        <end position="423"/>
    </location>
</feature>
<gene>
    <name evidence="12" type="primary">mgtE</name>
    <name evidence="12" type="ORF">DTO96_101232</name>
</gene>
<dbReference type="InterPro" id="IPR038076">
    <property type="entry name" value="MgtE_N_sf"/>
</dbReference>
<dbReference type="GO" id="GO:0005886">
    <property type="term" value="C:plasma membrane"/>
    <property type="evidence" value="ECO:0007669"/>
    <property type="project" value="UniProtKB-SubCell"/>
</dbReference>
<keyword evidence="5 9" id="KW-0460">Magnesium</keyword>
<dbReference type="SUPFAM" id="SSF161093">
    <property type="entry name" value="MgtE membrane domain-like"/>
    <property type="match status" value="1"/>
</dbReference>
<evidence type="ECO:0000256" key="3">
    <source>
        <dbReference type="ARBA" id="ARBA00022448"/>
    </source>
</evidence>
<dbReference type="Gene3D" id="1.10.357.20">
    <property type="entry name" value="SLC41 divalent cation transporters, integral membrane domain"/>
    <property type="match status" value="1"/>
</dbReference>
<comment type="function">
    <text evidence="9">Acts as a magnesium transporter.</text>
</comment>
<dbReference type="Pfam" id="PF03448">
    <property type="entry name" value="MgtE_N"/>
    <property type="match status" value="1"/>
</dbReference>
<dbReference type="SMART" id="SM00924">
    <property type="entry name" value="MgtE_N"/>
    <property type="match status" value="1"/>
</dbReference>
<evidence type="ECO:0000256" key="10">
    <source>
        <dbReference type="SAM" id="MobiDB-lite"/>
    </source>
</evidence>
<keyword evidence="13" id="KW-1185">Reference proteome</keyword>
<evidence type="ECO:0000256" key="9">
    <source>
        <dbReference type="RuleBase" id="RU362011"/>
    </source>
</evidence>
<evidence type="ECO:0000313" key="12">
    <source>
        <dbReference type="EMBL" id="AXF85501.1"/>
    </source>
</evidence>
<dbReference type="PANTHER" id="PTHR43773:SF1">
    <property type="entry name" value="MAGNESIUM TRANSPORTER MGTE"/>
    <property type="match status" value="1"/>
</dbReference>
<organism evidence="12 13">
    <name type="scientific">Ephemeroptericola cinctiostellae</name>
    <dbReference type="NCBI Taxonomy" id="2268024"/>
    <lineage>
        <taxon>Bacteria</taxon>
        <taxon>Pseudomonadati</taxon>
        <taxon>Pseudomonadota</taxon>
        <taxon>Betaproteobacteria</taxon>
        <taxon>Burkholderiales</taxon>
        <taxon>Burkholderiaceae</taxon>
        <taxon>Ephemeroptericola</taxon>
    </lineage>
</organism>
<dbReference type="EMBL" id="CP031124">
    <property type="protein sequence ID" value="AXF85501.1"/>
    <property type="molecule type" value="Genomic_DNA"/>
</dbReference>
<dbReference type="InterPro" id="IPR036739">
    <property type="entry name" value="SLC41_membr_dom_sf"/>
</dbReference>
<dbReference type="AlphaFoldDB" id="A0A345DAW3"/>
<dbReference type="InterPro" id="IPR006667">
    <property type="entry name" value="SLC41_membr_dom"/>
</dbReference>
<dbReference type="Pfam" id="PF01769">
    <property type="entry name" value="MgtE"/>
    <property type="match status" value="1"/>
</dbReference>
<dbReference type="NCBIfam" id="TIGR00400">
    <property type="entry name" value="mgtE"/>
    <property type="match status" value="1"/>
</dbReference>
<keyword evidence="6 9" id="KW-1133">Transmembrane helix</keyword>
<evidence type="ECO:0000256" key="1">
    <source>
        <dbReference type="ARBA" id="ARBA00004141"/>
    </source>
</evidence>
<keyword evidence="9" id="KW-0479">Metal-binding</keyword>
<proteinExistence type="inferred from homology"/>
<evidence type="ECO:0000256" key="2">
    <source>
        <dbReference type="ARBA" id="ARBA00009749"/>
    </source>
</evidence>
<accession>A0A345DAW3</accession>
<evidence type="ECO:0000256" key="7">
    <source>
        <dbReference type="ARBA" id="ARBA00023136"/>
    </source>
</evidence>
<dbReference type="GO" id="GO:0046872">
    <property type="term" value="F:metal ion binding"/>
    <property type="evidence" value="ECO:0007669"/>
    <property type="project" value="UniProtKB-KW"/>
</dbReference>
<comment type="similarity">
    <text evidence="2 9">Belongs to the SLC41A transporter family.</text>
</comment>
<evidence type="ECO:0000256" key="6">
    <source>
        <dbReference type="ARBA" id="ARBA00022989"/>
    </source>
</evidence>
<keyword evidence="9" id="KW-1003">Cell membrane</keyword>
<feature type="domain" description="CBS" evidence="11">
    <location>
        <begin position="182"/>
        <end position="245"/>
    </location>
</feature>
<dbReference type="OrthoDB" id="9790355at2"/>
<protein>
    <recommendedName>
        <fullName evidence="9">Magnesium transporter MgtE</fullName>
    </recommendedName>
</protein>
<dbReference type="KEGG" id="hyf:DTO96_101232"/>
<feature type="transmembrane region" description="Helical" evidence="9">
    <location>
        <begin position="429"/>
        <end position="451"/>
    </location>
</feature>
<keyword evidence="8" id="KW-0129">CBS domain</keyword>
<keyword evidence="3 9" id="KW-0813">Transport</keyword>
<dbReference type="CDD" id="cd04606">
    <property type="entry name" value="CBS_pair_Mg_transporter"/>
    <property type="match status" value="1"/>
</dbReference>
<dbReference type="SUPFAM" id="SSF158791">
    <property type="entry name" value="MgtE N-terminal domain-like"/>
    <property type="match status" value="1"/>
</dbReference>
<name>A0A345DAW3_9BURK</name>
<evidence type="ECO:0000256" key="4">
    <source>
        <dbReference type="ARBA" id="ARBA00022692"/>
    </source>
</evidence>
<feature type="domain" description="CBS" evidence="11">
    <location>
        <begin position="246"/>
        <end position="302"/>
    </location>
</feature>
<dbReference type="Pfam" id="PF00571">
    <property type="entry name" value="CBS"/>
    <property type="match status" value="2"/>
</dbReference>
<dbReference type="InterPro" id="IPR046342">
    <property type="entry name" value="CBS_dom_sf"/>
</dbReference>
<evidence type="ECO:0000259" key="11">
    <source>
        <dbReference type="PROSITE" id="PS51371"/>
    </source>
</evidence>
<keyword evidence="4 9" id="KW-0812">Transmembrane</keyword>
<dbReference type="InterPro" id="IPR006669">
    <property type="entry name" value="MgtE_transporter"/>
</dbReference>
<feature type="transmembrane region" description="Helical" evidence="9">
    <location>
        <begin position="351"/>
        <end position="370"/>
    </location>
</feature>
<dbReference type="Gene3D" id="1.25.60.10">
    <property type="entry name" value="MgtE N-terminal domain-like"/>
    <property type="match status" value="1"/>
</dbReference>
<sequence>MVTDLNDDFKNDSSTATSDAGHRLETEHAAQALALVHTLLSWAESQVRADTSDGHALVMPLVNADIELRWVLEGLHPADVAYVLEALPLDERLHVWGLVNPDQDGEILLEVSDSVRETLIADMSRQELVAATESLDADEIAELADDLPREVVEEVAENMPIEERAQFRAVMSYPDDAVGSAMDFEMLTVSEDMTLDMVLRQLRGMEELPEQTDQIFVVDKDGVLRGSLSLDRILVNQSDILVADVMRDDVLQLNPLDDMDDAAQAFERYDLVSAPVVDGQNRLVGRLTIDEVVDAIREQGESEVLAQVGLKEEQDIFSSVPNAVRNRAPWLLVNLFTAGTASYVASRFDGTVQHIVVLAFLMSIVAGIGGNSGNQTMTLIIRALALGQITGSNVQDLVRKELAVTSLIGLGGGLIAAVFAYVISGSASLGAVMMASMFINMLVGAGMGMLVPMVREKMGKDPAVGSSVLLTFATDTFGFLIFLGLATIFLL</sequence>
<dbReference type="SMART" id="SM00116">
    <property type="entry name" value="CBS"/>
    <property type="match status" value="2"/>
</dbReference>
<feature type="transmembrane region" description="Helical" evidence="9">
    <location>
        <begin position="463"/>
        <end position="490"/>
    </location>
</feature>
<evidence type="ECO:0000256" key="8">
    <source>
        <dbReference type="PROSITE-ProRule" id="PRU00703"/>
    </source>
</evidence>